<evidence type="ECO:0000313" key="2">
    <source>
        <dbReference type="EMBL" id="MCP2364259.1"/>
    </source>
</evidence>
<reference evidence="2" key="1">
    <citation type="submission" date="2022-06" db="EMBL/GenBank/DDBJ databases">
        <title>Sequencing the genomes of 1000 actinobacteria strains.</title>
        <authorList>
            <person name="Klenk H.-P."/>
        </authorList>
    </citation>
    <scope>NUCLEOTIDE SEQUENCE</scope>
    <source>
        <strain evidence="2">DSM 46694</strain>
    </source>
</reference>
<dbReference type="AlphaFoldDB" id="A0A9X2GRH7"/>
<dbReference type="RefSeq" id="WP_253756546.1">
    <property type="nucleotide sequence ID" value="NZ_BAABKA010000012.1"/>
</dbReference>
<accession>A0A9X2GRH7</accession>
<organism evidence="2 3">
    <name type="scientific">Nonomuraea thailandensis</name>
    <dbReference type="NCBI Taxonomy" id="1188745"/>
    <lineage>
        <taxon>Bacteria</taxon>
        <taxon>Bacillati</taxon>
        <taxon>Actinomycetota</taxon>
        <taxon>Actinomycetes</taxon>
        <taxon>Streptosporangiales</taxon>
        <taxon>Streptosporangiaceae</taxon>
        <taxon>Nonomuraea</taxon>
    </lineage>
</organism>
<evidence type="ECO:0008006" key="4">
    <source>
        <dbReference type="Google" id="ProtNLM"/>
    </source>
</evidence>
<evidence type="ECO:0000313" key="3">
    <source>
        <dbReference type="Proteomes" id="UP001139648"/>
    </source>
</evidence>
<keyword evidence="3" id="KW-1185">Reference proteome</keyword>
<evidence type="ECO:0000256" key="1">
    <source>
        <dbReference type="SAM" id="MobiDB-lite"/>
    </source>
</evidence>
<feature type="region of interest" description="Disordered" evidence="1">
    <location>
        <begin position="177"/>
        <end position="204"/>
    </location>
</feature>
<dbReference type="Proteomes" id="UP001139648">
    <property type="component" value="Unassembled WGS sequence"/>
</dbReference>
<proteinExistence type="predicted"/>
<comment type="caution">
    <text evidence="2">The sequence shown here is derived from an EMBL/GenBank/DDBJ whole genome shotgun (WGS) entry which is preliminary data.</text>
</comment>
<sequence length="402" mass="43110">MDDGPAPAWAADYLSRAQLGIDRGLQWILLIYSRRGWDASRVDVAQRLYVHTVGRERKHCNPSIASLADDCSLSETTAAAAVEDLEAEGWLVVVRRRRHPNVYRLAWPGDDRHPCDRAPVSKCGRPTKKGGVCTRRAGRGTDTPGAGPCVLHGGVPAASGALPEGEQPDVEPQPLGFNEGDEPVDNPPTEQCSTPTAGALNPNRWGVEPQPLERWTPTVGVEYVVSTSRGTRGVHKSRVLAVGDPDARTERATPAPPAQPGRSSPLRAHTPAGILARIPRYRPLLGARYGWALTALLKRALDTGYGPDAIASYAAMVIGEARFADQQHVPELRYALARLRRDAELGHTCRTCANDPAICTCAWTSDTTTEVDAAAIERALADLGADPDERAACLAAAERSAA</sequence>
<name>A0A9X2GRH7_9ACTN</name>
<feature type="region of interest" description="Disordered" evidence="1">
    <location>
        <begin position="242"/>
        <end position="268"/>
    </location>
</feature>
<protein>
    <recommendedName>
        <fullName evidence="4">Helix-turn-helix domain-containing protein</fullName>
    </recommendedName>
</protein>
<dbReference type="EMBL" id="JAMZEB010000002">
    <property type="protein sequence ID" value="MCP2364259.1"/>
    <property type="molecule type" value="Genomic_DNA"/>
</dbReference>
<gene>
    <name evidence="2" type="ORF">HD597_011279</name>
</gene>